<feature type="region of interest" description="Disordered" evidence="2">
    <location>
        <begin position="132"/>
        <end position="159"/>
    </location>
</feature>
<organism evidence="5">
    <name type="scientific">Selaginella moellendorffii</name>
    <name type="common">Spikemoss</name>
    <dbReference type="NCBI Taxonomy" id="88036"/>
    <lineage>
        <taxon>Eukaryota</taxon>
        <taxon>Viridiplantae</taxon>
        <taxon>Streptophyta</taxon>
        <taxon>Embryophyta</taxon>
        <taxon>Tracheophyta</taxon>
        <taxon>Lycopodiopsida</taxon>
        <taxon>Selaginellales</taxon>
        <taxon>Selaginellaceae</taxon>
        <taxon>Selaginella</taxon>
    </lineage>
</organism>
<proteinExistence type="predicted"/>
<name>D8SGA7_SELML</name>
<dbReference type="InterPro" id="IPR000225">
    <property type="entry name" value="Armadillo"/>
</dbReference>
<dbReference type="Proteomes" id="UP000001514">
    <property type="component" value="Unassembled WGS sequence"/>
</dbReference>
<dbReference type="InParanoid" id="D8SGA7"/>
<dbReference type="OMA" id="HDSSEIM"/>
<protein>
    <recommendedName>
        <fullName evidence="3">DUF7032 domain-containing protein</fullName>
    </recommendedName>
</protein>
<dbReference type="KEGG" id="smo:SELMODRAFT_421767"/>
<dbReference type="Gene3D" id="1.25.10.10">
    <property type="entry name" value="Leucine-rich Repeat Variant"/>
    <property type="match status" value="1"/>
</dbReference>
<dbReference type="eggNOG" id="KOG0167">
    <property type="taxonomic scope" value="Eukaryota"/>
</dbReference>
<gene>
    <name evidence="4" type="ORF">SELMODRAFT_421767</name>
</gene>
<dbReference type="HOGENOM" id="CLU_031431_0_0_1"/>
<dbReference type="PANTHER" id="PTHR46043">
    <property type="entry name" value="ARM REPEAT SUPERFAMILY PROTEIN"/>
    <property type="match status" value="1"/>
</dbReference>
<dbReference type="PROSITE" id="PS50176">
    <property type="entry name" value="ARM_REPEAT"/>
    <property type="match status" value="1"/>
</dbReference>
<evidence type="ECO:0000256" key="2">
    <source>
        <dbReference type="SAM" id="MobiDB-lite"/>
    </source>
</evidence>
<dbReference type="SUPFAM" id="SSF48371">
    <property type="entry name" value="ARM repeat"/>
    <property type="match status" value="1"/>
</dbReference>
<evidence type="ECO:0000313" key="4">
    <source>
        <dbReference type="EMBL" id="EFJ16655.1"/>
    </source>
</evidence>
<reference evidence="4 5" key="1">
    <citation type="journal article" date="2011" name="Science">
        <title>The Selaginella genome identifies genetic changes associated with the evolution of vascular plants.</title>
        <authorList>
            <person name="Banks J.A."/>
            <person name="Nishiyama T."/>
            <person name="Hasebe M."/>
            <person name="Bowman J.L."/>
            <person name="Gribskov M."/>
            <person name="dePamphilis C."/>
            <person name="Albert V.A."/>
            <person name="Aono N."/>
            <person name="Aoyama T."/>
            <person name="Ambrose B.A."/>
            <person name="Ashton N.W."/>
            <person name="Axtell M.J."/>
            <person name="Barker E."/>
            <person name="Barker M.S."/>
            <person name="Bennetzen J.L."/>
            <person name="Bonawitz N.D."/>
            <person name="Chapple C."/>
            <person name="Cheng C."/>
            <person name="Correa L.G."/>
            <person name="Dacre M."/>
            <person name="DeBarry J."/>
            <person name="Dreyer I."/>
            <person name="Elias M."/>
            <person name="Engstrom E.M."/>
            <person name="Estelle M."/>
            <person name="Feng L."/>
            <person name="Finet C."/>
            <person name="Floyd S.K."/>
            <person name="Frommer W.B."/>
            <person name="Fujita T."/>
            <person name="Gramzow L."/>
            <person name="Gutensohn M."/>
            <person name="Harholt J."/>
            <person name="Hattori M."/>
            <person name="Heyl A."/>
            <person name="Hirai T."/>
            <person name="Hiwatashi Y."/>
            <person name="Ishikawa M."/>
            <person name="Iwata M."/>
            <person name="Karol K.G."/>
            <person name="Koehler B."/>
            <person name="Kolukisaoglu U."/>
            <person name="Kubo M."/>
            <person name="Kurata T."/>
            <person name="Lalonde S."/>
            <person name="Li K."/>
            <person name="Li Y."/>
            <person name="Litt A."/>
            <person name="Lyons E."/>
            <person name="Manning G."/>
            <person name="Maruyama T."/>
            <person name="Michael T.P."/>
            <person name="Mikami K."/>
            <person name="Miyazaki S."/>
            <person name="Morinaga S."/>
            <person name="Murata T."/>
            <person name="Mueller-Roeber B."/>
            <person name="Nelson D.R."/>
            <person name="Obara M."/>
            <person name="Oguri Y."/>
            <person name="Olmstead R.G."/>
            <person name="Onodera N."/>
            <person name="Petersen B.L."/>
            <person name="Pils B."/>
            <person name="Prigge M."/>
            <person name="Rensing S.A."/>
            <person name="Riano-Pachon D.M."/>
            <person name="Roberts A.W."/>
            <person name="Sato Y."/>
            <person name="Scheller H.V."/>
            <person name="Schulz B."/>
            <person name="Schulz C."/>
            <person name="Shakirov E.V."/>
            <person name="Shibagaki N."/>
            <person name="Shinohara N."/>
            <person name="Shippen D.E."/>
            <person name="Soerensen I."/>
            <person name="Sotooka R."/>
            <person name="Sugimoto N."/>
            <person name="Sugita M."/>
            <person name="Sumikawa N."/>
            <person name="Tanurdzic M."/>
            <person name="Theissen G."/>
            <person name="Ulvskov P."/>
            <person name="Wakazuki S."/>
            <person name="Weng J.K."/>
            <person name="Willats W.W."/>
            <person name="Wipf D."/>
            <person name="Wolf P.G."/>
            <person name="Yang L."/>
            <person name="Zimmer A.D."/>
            <person name="Zhu Q."/>
            <person name="Mitros T."/>
            <person name="Hellsten U."/>
            <person name="Loque D."/>
            <person name="Otillar R."/>
            <person name="Salamov A."/>
            <person name="Schmutz J."/>
            <person name="Shapiro H."/>
            <person name="Lindquist E."/>
            <person name="Lucas S."/>
            <person name="Rokhsar D."/>
            <person name="Grigoriev I.V."/>
        </authorList>
    </citation>
    <scope>NUCLEOTIDE SEQUENCE [LARGE SCALE GENOMIC DNA]</scope>
</reference>
<dbReference type="PANTHER" id="PTHR46043:SF13">
    <property type="entry name" value="ARM REPEAT SUPERFAMILY PROTEIN"/>
    <property type="match status" value="1"/>
</dbReference>
<evidence type="ECO:0000313" key="5">
    <source>
        <dbReference type="Proteomes" id="UP000001514"/>
    </source>
</evidence>
<dbReference type="InterPro" id="IPR011989">
    <property type="entry name" value="ARM-like"/>
</dbReference>
<dbReference type="EMBL" id="GL377618">
    <property type="protein sequence ID" value="EFJ16655.1"/>
    <property type="molecule type" value="Genomic_DNA"/>
</dbReference>
<dbReference type="AlphaFoldDB" id="D8SGA7"/>
<dbReference type="InterPro" id="IPR054296">
    <property type="entry name" value="DUF7032"/>
</dbReference>
<sequence length="607" mass="65532">MAFIFSIDLLLLAMLLGLLRILIRLHTNMSISSLFETLNLMLHESKFLDLLLEHIKLLSLEKNALLQTCTSSGFPGLLLGLLLTLGLSHLSYWTGNYWAKKNGQSEQHNNFSNRWQNSCLLILRQLSNASKASSSSLGESEGRSTQRETKHGQEFCPGAKTRFDPGMLVAGRIMGSISARELLEVAQQRIAAALDEASSVKTFLGRWRIIQFRLEKLGSQLHDMSKCPLLFLESYSLCTEVLESMVATIEDAKISARKCLQSGQIDGKLQMQSALDALAARFHHHIHDCDVVIKNSLVKESMAALLLVTGSRASRSRSMVISGESALRWAVRDLVVRLQIETDPRSKHRALASIVDLLEGDDKNALLVASQGGIPVLVRLLDAGMPCAVRERAASAVYRLARASCCEQELIAENALPPLVRLLESGTGLAKECAVSALHCLTYTPENARSLAAHGGVAALVQICRHGTPLAQASAAGAIKNLAGVTELRTAIAEEDGLSEGAVAVLLGLVLSGTDAARDAASDALQILAEAYGATHGGRLGDVEAILRFLSSFPPPQGRRVAVRMLRNISRAGGVAGTAAYNALAKLGDDEESDELKLTKMEDCHCF</sequence>
<evidence type="ECO:0000259" key="3">
    <source>
        <dbReference type="Pfam" id="PF23005"/>
    </source>
</evidence>
<keyword evidence="5" id="KW-1185">Reference proteome</keyword>
<accession>D8SGA7</accession>
<dbReference type="SMART" id="SM00185">
    <property type="entry name" value="ARM"/>
    <property type="match status" value="4"/>
</dbReference>
<feature type="repeat" description="ARM" evidence="1">
    <location>
        <begin position="414"/>
        <end position="456"/>
    </location>
</feature>
<dbReference type="Pfam" id="PF23005">
    <property type="entry name" value="DUF7032"/>
    <property type="match status" value="1"/>
</dbReference>
<feature type="domain" description="DUF7032" evidence="3">
    <location>
        <begin position="186"/>
        <end position="295"/>
    </location>
</feature>
<evidence type="ECO:0000256" key="1">
    <source>
        <dbReference type="PROSITE-ProRule" id="PRU00259"/>
    </source>
</evidence>
<dbReference type="Pfam" id="PF00514">
    <property type="entry name" value="Arm"/>
    <property type="match status" value="1"/>
</dbReference>
<dbReference type="InterPro" id="IPR016024">
    <property type="entry name" value="ARM-type_fold"/>
</dbReference>
<dbReference type="Gramene" id="EFJ16655">
    <property type="protein sequence ID" value="EFJ16655"/>
    <property type="gene ID" value="SELMODRAFT_421767"/>
</dbReference>
<feature type="compositionally biased region" description="Basic and acidic residues" evidence="2">
    <location>
        <begin position="140"/>
        <end position="153"/>
    </location>
</feature>